<dbReference type="PANTHER" id="PTHR37943">
    <property type="entry name" value="PROTEIN VES"/>
    <property type="match status" value="1"/>
</dbReference>
<dbReference type="InterPro" id="IPR010282">
    <property type="entry name" value="Uncharacterised_HutD/Ves"/>
</dbReference>
<dbReference type="EMBL" id="JBJHZY010000005">
    <property type="protein sequence ID" value="MFL0270016.1"/>
    <property type="molecule type" value="Genomic_DNA"/>
</dbReference>
<comment type="caution">
    <text evidence="1">The sequence shown here is derived from an EMBL/GenBank/DDBJ whole genome shotgun (WGS) entry which is preliminary data.</text>
</comment>
<dbReference type="Pfam" id="PF05962">
    <property type="entry name" value="HutD"/>
    <property type="match status" value="1"/>
</dbReference>
<dbReference type="Proteomes" id="UP001623661">
    <property type="component" value="Unassembled WGS sequence"/>
</dbReference>
<proteinExistence type="predicted"/>
<dbReference type="PANTHER" id="PTHR37943:SF1">
    <property type="entry name" value="PROTEIN VES"/>
    <property type="match status" value="1"/>
</dbReference>
<dbReference type="InterPro" id="IPR011051">
    <property type="entry name" value="RmlC_Cupin_sf"/>
</dbReference>
<sequence>MGYNINILKKEDYKTSNWSGGRTTELLIFPPETSYSERNFKWRLSSATVEAEKSTFTSLPGISRIILVLKGELLLEHEGHHKVLLKGFQQDCFKGDWVTNSYGKVTDFNLMMSEGCKGILVPITIDAGKNLKLKLENKEADYLTEVFYLIEGEIQVFTEKSTTFVLLQGDSICINAAPFEKDIYLNLTNSLNKEVKLIRSTICYC</sequence>
<dbReference type="SUPFAM" id="SSF51182">
    <property type="entry name" value="RmlC-like cupins"/>
    <property type="match status" value="1"/>
</dbReference>
<evidence type="ECO:0000313" key="2">
    <source>
        <dbReference type="Proteomes" id="UP001623661"/>
    </source>
</evidence>
<organism evidence="1 2">
    <name type="scientific">Candidatus Clostridium radicumherbarum</name>
    <dbReference type="NCBI Taxonomy" id="3381662"/>
    <lineage>
        <taxon>Bacteria</taxon>
        <taxon>Bacillati</taxon>
        <taxon>Bacillota</taxon>
        <taxon>Clostridia</taxon>
        <taxon>Eubacteriales</taxon>
        <taxon>Clostridiaceae</taxon>
        <taxon>Clostridium</taxon>
    </lineage>
</organism>
<dbReference type="InterPro" id="IPR014710">
    <property type="entry name" value="RmlC-like_jellyroll"/>
</dbReference>
<name>A0ABW8TXM2_9CLOT</name>
<dbReference type="Gene3D" id="2.60.120.10">
    <property type="entry name" value="Jelly Rolls"/>
    <property type="match status" value="1"/>
</dbReference>
<gene>
    <name evidence="1" type="ORF">ACJDUH_18215</name>
</gene>
<evidence type="ECO:0000313" key="1">
    <source>
        <dbReference type="EMBL" id="MFL0270016.1"/>
    </source>
</evidence>
<protein>
    <submittedName>
        <fullName evidence="1">HutD family protein</fullName>
    </submittedName>
</protein>
<reference evidence="1 2" key="1">
    <citation type="submission" date="2024-11" db="EMBL/GenBank/DDBJ databases">
        <authorList>
            <person name="Heng Y.C."/>
            <person name="Lim A.C.H."/>
            <person name="Lee J.K.Y."/>
            <person name="Kittelmann S."/>
        </authorList>
    </citation>
    <scope>NUCLEOTIDE SEQUENCE [LARGE SCALE GENOMIC DNA]</scope>
    <source>
        <strain evidence="1 2">WILCCON 0202</strain>
    </source>
</reference>
<keyword evidence="2" id="KW-1185">Reference proteome</keyword>
<dbReference type="RefSeq" id="WP_406766642.1">
    <property type="nucleotide sequence ID" value="NZ_JBJHZY010000005.1"/>
</dbReference>
<accession>A0ABW8TXM2</accession>